<reference evidence="2" key="2">
    <citation type="submission" date="2023-01" db="EMBL/GenBank/DDBJ databases">
        <title>Human gut microbiome strain richness.</title>
        <authorList>
            <person name="Chen-Liaw A."/>
        </authorList>
    </citation>
    <scope>NUCLEOTIDE SEQUENCE</scope>
    <source>
        <strain evidence="2">B1_m1001713B170214d0_201011</strain>
    </source>
</reference>
<proteinExistence type="predicted"/>
<gene>
    <name evidence="1" type="ORF">K5I21_22390</name>
    <name evidence="2" type="ORF">PM006_00805</name>
</gene>
<comment type="caution">
    <text evidence="2">The sequence shown here is derived from an EMBL/GenBank/DDBJ whole genome shotgun (WGS) entry which is preliminary data.</text>
</comment>
<dbReference type="EMBL" id="JAINVB010000001">
    <property type="protein sequence ID" value="MCK0088557.1"/>
    <property type="molecule type" value="Genomic_DNA"/>
</dbReference>
<dbReference type="EMBL" id="JAQLGM010000001">
    <property type="protein sequence ID" value="MDB1998745.1"/>
    <property type="molecule type" value="Genomic_DNA"/>
</dbReference>
<evidence type="ECO:0000313" key="1">
    <source>
        <dbReference type="EMBL" id="MCK0088557.1"/>
    </source>
</evidence>
<name>A0AAW6APJ1_CLOSY</name>
<dbReference type="RefSeq" id="WP_003503864.1">
    <property type="nucleotide sequence ID" value="NZ_BAABZD010000005.1"/>
</dbReference>
<dbReference type="Gene3D" id="3.30.2320.30">
    <property type="entry name" value="ATP synthase, E subunit, C-terminal"/>
    <property type="match status" value="1"/>
</dbReference>
<reference evidence="1" key="1">
    <citation type="journal article" date="2022" name="Cell Host Microbe">
        <title>Colonization of the live biotherapeutic product VE303 and modulation of the microbiota and metabolites in healthy volunteers.</title>
        <authorList>
            <person name="Dsouza M."/>
            <person name="Menon R."/>
            <person name="Crossette E."/>
            <person name="Bhattarai S.K."/>
            <person name="Schneider J."/>
            <person name="Kim Y.G."/>
            <person name="Reddy S."/>
            <person name="Caballero S."/>
            <person name="Felix C."/>
            <person name="Cornacchione L."/>
            <person name="Hendrickson J."/>
            <person name="Watson A.R."/>
            <person name="Minot S.S."/>
            <person name="Greenfield N."/>
            <person name="Schopf L."/>
            <person name="Szabady R."/>
            <person name="Patarroyo J."/>
            <person name="Smith W."/>
            <person name="Harrison P."/>
            <person name="Kuijper E.J."/>
            <person name="Kelly C.P."/>
            <person name="Olle B."/>
            <person name="Bobilev D."/>
            <person name="Silber J.L."/>
            <person name="Bucci V."/>
            <person name="Roberts B."/>
            <person name="Faith J."/>
            <person name="Norman J.M."/>
        </authorList>
    </citation>
    <scope>NUCLEOTIDE SEQUENCE</scope>
    <source>
        <strain evidence="1">VE303-04</strain>
    </source>
</reference>
<dbReference type="Proteomes" id="UP001203136">
    <property type="component" value="Unassembled WGS sequence"/>
</dbReference>
<evidence type="ECO:0000313" key="3">
    <source>
        <dbReference type="Proteomes" id="UP001300871"/>
    </source>
</evidence>
<accession>A0AAW6APJ1</accession>
<dbReference type="GeneID" id="57968431"/>
<dbReference type="InterPro" id="IPR038495">
    <property type="entry name" value="ATPase_E_C"/>
</dbReference>
<dbReference type="AlphaFoldDB" id="A0AAW6APJ1"/>
<dbReference type="SUPFAM" id="SSF160527">
    <property type="entry name" value="V-type ATPase subunit E-like"/>
    <property type="match status" value="1"/>
</dbReference>
<evidence type="ECO:0000313" key="2">
    <source>
        <dbReference type="EMBL" id="MDB1998745.1"/>
    </source>
</evidence>
<dbReference type="Proteomes" id="UP001300871">
    <property type="component" value="Unassembled WGS sequence"/>
</dbReference>
<protein>
    <submittedName>
        <fullName evidence="2">V-type ATP synthase subunit E</fullName>
    </submittedName>
</protein>
<organism evidence="2 3">
    <name type="scientific">Clostridium symbiosum</name>
    <name type="common">Bacteroides symbiosus</name>
    <dbReference type="NCBI Taxonomy" id="1512"/>
    <lineage>
        <taxon>Bacteria</taxon>
        <taxon>Bacillati</taxon>
        <taxon>Bacillota</taxon>
        <taxon>Clostridia</taxon>
        <taxon>Lachnospirales</taxon>
        <taxon>Lachnospiraceae</taxon>
        <taxon>Otoolea</taxon>
    </lineage>
</organism>
<sequence>MTIEEKLEHFESLCYGDATERSNKMLADYTASLRSILEEHKRDARRQSDMQVDAEVEKIEHEINKQLSIEQINIKREYSQKQEELKTMLISELRNRLALFMDSADYQRFLESEVKKALEFAQDAPMTVYLDPSDEDKLNRIALHTGAEIKLSDTTFLGGIQAVIPSKNILIDNSFKTKLAEISDKFQFRIGGR</sequence>